<dbReference type="eggNOG" id="ENOG502S0BA">
    <property type="taxonomic scope" value="Eukaryota"/>
</dbReference>
<keyword evidence="1" id="KW-0472">Membrane</keyword>
<dbReference type="GO" id="GO:0042802">
    <property type="term" value="F:identical protein binding"/>
    <property type="evidence" value="ECO:0007669"/>
    <property type="project" value="EnsemblFungi"/>
</dbReference>
<dbReference type="CDD" id="cd23994">
    <property type="entry name" value="Seipin_Sei1_like"/>
    <property type="match status" value="1"/>
</dbReference>
<dbReference type="OrthoDB" id="4053690at2759"/>
<dbReference type="Proteomes" id="UP000002866">
    <property type="component" value="Chromosome 9"/>
</dbReference>
<feature type="transmembrane region" description="Helical" evidence="1">
    <location>
        <begin position="14"/>
        <end position="37"/>
    </location>
</feature>
<keyword evidence="1" id="KW-0812">Transmembrane</keyword>
<dbReference type="GO" id="GO:0090155">
    <property type="term" value="P:negative regulation of sphingolipid biosynthetic process"/>
    <property type="evidence" value="ECO:0007669"/>
    <property type="project" value="EnsemblFungi"/>
</dbReference>
<dbReference type="GO" id="GO:0055091">
    <property type="term" value="P:phospholipid homeostasis"/>
    <property type="evidence" value="ECO:0007669"/>
    <property type="project" value="EnsemblFungi"/>
</dbReference>
<dbReference type="GO" id="GO:1990044">
    <property type="term" value="P:protein localization to lipid droplet"/>
    <property type="evidence" value="ECO:0007669"/>
    <property type="project" value="EnsemblFungi"/>
</dbReference>
<evidence type="ECO:0000313" key="3">
    <source>
        <dbReference type="Proteomes" id="UP000002866"/>
    </source>
</evidence>
<dbReference type="GO" id="GO:0055090">
    <property type="term" value="P:acylglycerol homeostasis"/>
    <property type="evidence" value="ECO:0007669"/>
    <property type="project" value="EnsemblFungi"/>
</dbReference>
<dbReference type="GO" id="GO:0005811">
    <property type="term" value="C:lipid droplet"/>
    <property type="evidence" value="ECO:0007669"/>
    <property type="project" value="EnsemblFungi"/>
</dbReference>
<dbReference type="RefSeq" id="XP_004182480.1">
    <property type="nucleotide sequence ID" value="XM_004182432.1"/>
</dbReference>
<dbReference type="GeneID" id="14498138"/>
<dbReference type="STRING" id="1071380.I2H9A9"/>
<dbReference type="GO" id="GO:0032541">
    <property type="term" value="C:cortical endoplasmic reticulum"/>
    <property type="evidence" value="ECO:0007669"/>
    <property type="project" value="EnsemblFungi"/>
</dbReference>
<sequence length="290" mass="34143">MKLNITKPLQLAQWLSYLILLFLISVIIILPLSVILFNDFYLSLLPKDSSQWLPLANFNFSINPNNILSFETDIQRLNPDINLPPVINNGLISNIYLRESIIYKFDAIFNFYCLKNNSNLNNHQLTNLNVKFFSVYGKNNDMLIYNKDFPITCMKTNIKFNNYDQIDILSNNQHNHASKEMNILNQINKYWLNKIDIDDILSIGTNSDHFTVEFNLPIGDELIFNFDTSFIRSRMVFDQDFRNIMLRWSKTTYIIGTIIFFILICFIFLITFSITFFFILKNNKNTTIKN</sequence>
<dbReference type="EMBL" id="HE806324">
    <property type="protein sequence ID" value="CCH62961.1"/>
    <property type="molecule type" value="Genomic_DNA"/>
</dbReference>
<name>I2H9A9_HENB6</name>
<accession>I2H9A9</accession>
<gene>
    <name evidence="2" type="primary">TBLA0I03050</name>
    <name evidence="2" type="ORF">TBLA_0I03050</name>
</gene>
<evidence type="ECO:0008006" key="4">
    <source>
        <dbReference type="Google" id="ProtNLM"/>
    </source>
</evidence>
<dbReference type="OMA" id="FLQWSSY"/>
<evidence type="ECO:0000256" key="1">
    <source>
        <dbReference type="SAM" id="Phobius"/>
    </source>
</evidence>
<protein>
    <recommendedName>
        <fullName evidence="4">Seipin</fullName>
    </recommendedName>
</protein>
<dbReference type="KEGG" id="tbl:TBLA_0I03050"/>
<keyword evidence="3" id="KW-1185">Reference proteome</keyword>
<dbReference type="HOGENOM" id="CLU_061225_0_0_1"/>
<evidence type="ECO:0000313" key="2">
    <source>
        <dbReference type="EMBL" id="CCH62961.1"/>
    </source>
</evidence>
<reference evidence="2 3" key="1">
    <citation type="journal article" date="2011" name="Proc. Natl. Acad. Sci. U.S.A.">
        <title>Evolutionary erosion of yeast sex chromosomes by mating-type switching accidents.</title>
        <authorList>
            <person name="Gordon J.L."/>
            <person name="Armisen D."/>
            <person name="Proux-Wera E."/>
            <person name="Oheigeartaigh S.S."/>
            <person name="Byrne K.P."/>
            <person name="Wolfe K.H."/>
        </authorList>
    </citation>
    <scope>NUCLEOTIDE SEQUENCE [LARGE SCALE GENOMIC DNA]</scope>
    <source>
        <strain evidence="3">ATCC 34711 / CBS 6284 / DSM 70876 / NBRC 10599 / NRRL Y-10934 / UCD 77-7</strain>
    </source>
</reference>
<dbReference type="InParanoid" id="I2H9A9"/>
<dbReference type="GO" id="GO:0046889">
    <property type="term" value="P:positive regulation of lipid biosynthetic process"/>
    <property type="evidence" value="ECO:0007669"/>
    <property type="project" value="EnsemblFungi"/>
</dbReference>
<organism evidence="2 3">
    <name type="scientific">Henningerozyma blattae (strain ATCC 34711 / CBS 6284 / DSM 70876 / NBRC 10599 / NRRL Y-10934 / UCD 77-7)</name>
    <name type="common">Yeast</name>
    <name type="synonym">Tetrapisispora blattae</name>
    <dbReference type="NCBI Taxonomy" id="1071380"/>
    <lineage>
        <taxon>Eukaryota</taxon>
        <taxon>Fungi</taxon>
        <taxon>Dikarya</taxon>
        <taxon>Ascomycota</taxon>
        <taxon>Saccharomycotina</taxon>
        <taxon>Saccharomycetes</taxon>
        <taxon>Saccharomycetales</taxon>
        <taxon>Saccharomycetaceae</taxon>
        <taxon>Henningerozyma</taxon>
    </lineage>
</organism>
<dbReference type="GO" id="GO:0005789">
    <property type="term" value="C:endoplasmic reticulum membrane"/>
    <property type="evidence" value="ECO:0007669"/>
    <property type="project" value="EnsemblFungi"/>
</dbReference>
<dbReference type="FunCoup" id="I2H9A9">
    <property type="interactions" value="16"/>
</dbReference>
<dbReference type="AlphaFoldDB" id="I2H9A9"/>
<proteinExistence type="predicted"/>
<feature type="transmembrane region" description="Helical" evidence="1">
    <location>
        <begin position="252"/>
        <end position="280"/>
    </location>
</feature>
<keyword evidence="1" id="KW-1133">Transmembrane helix</keyword>
<dbReference type="GO" id="GO:0140042">
    <property type="term" value="P:lipid droplet formation"/>
    <property type="evidence" value="ECO:0007669"/>
    <property type="project" value="EnsemblFungi"/>
</dbReference>